<sequence length="157" mass="15972">MPLPLPRTLAARAALAAVAASLAAPAPCAEPPGAAAATGGAAPAPAPPAAADPAPRRARGTAAWTRRATCRPTRGAAGIQYCCSNELRRAPGLSAKLVVTLVVAASGRVTEATMAHSSLGSSRLAECPLAQIRNWRFPEIPEGVTTFQTPFVFTPPE</sequence>
<dbReference type="InterPro" id="IPR006260">
    <property type="entry name" value="TonB/TolA_C"/>
</dbReference>
<comment type="subcellular location">
    <subcellularLocation>
        <location evidence="1">Membrane</location>
        <topology evidence="1">Single-pass membrane protein</topology>
    </subcellularLocation>
</comment>
<reference evidence="7" key="1">
    <citation type="journal article" date="2020" name="mSystems">
        <title>Genome- and Community-Level Interaction Insights into Carbon Utilization and Element Cycling Functions of Hydrothermarchaeota in Hydrothermal Sediment.</title>
        <authorList>
            <person name="Zhou Z."/>
            <person name="Liu Y."/>
            <person name="Xu W."/>
            <person name="Pan J."/>
            <person name="Luo Z.H."/>
            <person name="Li M."/>
        </authorList>
    </citation>
    <scope>NUCLEOTIDE SEQUENCE [LARGE SCALE GENOMIC DNA]</scope>
    <source>
        <strain evidence="7">SpSt-381</strain>
    </source>
</reference>
<evidence type="ECO:0000256" key="3">
    <source>
        <dbReference type="ARBA" id="ARBA00022989"/>
    </source>
</evidence>
<evidence type="ECO:0000256" key="5">
    <source>
        <dbReference type="SAM" id="MobiDB-lite"/>
    </source>
</evidence>
<feature type="chain" id="PRO_5032891400" evidence="6">
    <location>
        <begin position="30"/>
        <end position="157"/>
    </location>
</feature>
<feature type="signal peptide" evidence="6">
    <location>
        <begin position="1"/>
        <end position="29"/>
    </location>
</feature>
<keyword evidence="4" id="KW-0472">Membrane</keyword>
<proteinExistence type="predicted"/>
<evidence type="ECO:0000256" key="6">
    <source>
        <dbReference type="SAM" id="SignalP"/>
    </source>
</evidence>
<comment type="caution">
    <text evidence="7">The sequence shown here is derived from an EMBL/GenBank/DDBJ whole genome shotgun (WGS) entry which is preliminary data.</text>
</comment>
<dbReference type="AlphaFoldDB" id="A0A832HZQ9"/>
<feature type="compositionally biased region" description="Low complexity" evidence="5">
    <location>
        <begin position="32"/>
        <end position="43"/>
    </location>
</feature>
<dbReference type="InterPro" id="IPR049806">
    <property type="entry name" value="MasK-like_C"/>
</dbReference>
<keyword evidence="3" id="KW-1133">Transmembrane helix</keyword>
<name>A0A832HZQ9_UNCEI</name>
<dbReference type="NCBIfam" id="TIGR01352">
    <property type="entry name" value="tonB_Cterm"/>
    <property type="match status" value="1"/>
</dbReference>
<feature type="region of interest" description="Disordered" evidence="5">
    <location>
        <begin position="32"/>
        <end position="66"/>
    </location>
</feature>
<dbReference type="SUPFAM" id="SSF74653">
    <property type="entry name" value="TolA/TonB C-terminal domain"/>
    <property type="match status" value="1"/>
</dbReference>
<organism evidence="7">
    <name type="scientific">Eiseniibacteriota bacterium</name>
    <dbReference type="NCBI Taxonomy" id="2212470"/>
    <lineage>
        <taxon>Bacteria</taxon>
        <taxon>Candidatus Eiseniibacteriota</taxon>
    </lineage>
</organism>
<evidence type="ECO:0000256" key="1">
    <source>
        <dbReference type="ARBA" id="ARBA00004167"/>
    </source>
</evidence>
<dbReference type="GO" id="GO:0016020">
    <property type="term" value="C:membrane"/>
    <property type="evidence" value="ECO:0007669"/>
    <property type="project" value="UniProtKB-SubCell"/>
</dbReference>
<gene>
    <name evidence="7" type="ORF">ENR23_00855</name>
</gene>
<dbReference type="EMBL" id="DSQF01000002">
    <property type="protein sequence ID" value="HGZ41971.1"/>
    <property type="molecule type" value="Genomic_DNA"/>
</dbReference>
<dbReference type="NCBIfam" id="NF033768">
    <property type="entry name" value="myxo_SS_tail"/>
    <property type="match status" value="1"/>
</dbReference>
<protein>
    <submittedName>
        <fullName evidence="7">Energy transducer TonB</fullName>
    </submittedName>
</protein>
<evidence type="ECO:0000256" key="2">
    <source>
        <dbReference type="ARBA" id="ARBA00022692"/>
    </source>
</evidence>
<keyword evidence="6" id="KW-0732">Signal</keyword>
<dbReference type="Gene3D" id="3.30.1150.10">
    <property type="match status" value="1"/>
</dbReference>
<keyword evidence="2" id="KW-0812">Transmembrane</keyword>
<accession>A0A832HZQ9</accession>
<evidence type="ECO:0000256" key="4">
    <source>
        <dbReference type="ARBA" id="ARBA00023136"/>
    </source>
</evidence>
<evidence type="ECO:0000313" key="7">
    <source>
        <dbReference type="EMBL" id="HGZ41971.1"/>
    </source>
</evidence>